<feature type="domain" description="GAF" evidence="2">
    <location>
        <begin position="213"/>
        <end position="358"/>
    </location>
</feature>
<feature type="domain" description="GAF" evidence="2">
    <location>
        <begin position="42"/>
        <end position="192"/>
    </location>
</feature>
<feature type="compositionally biased region" description="Basic and acidic residues" evidence="1">
    <location>
        <begin position="11"/>
        <end position="22"/>
    </location>
</feature>
<dbReference type="InterPro" id="IPR036890">
    <property type="entry name" value="HATPase_C_sf"/>
</dbReference>
<keyword evidence="3" id="KW-0808">Transferase</keyword>
<dbReference type="SUPFAM" id="SSF55874">
    <property type="entry name" value="ATPase domain of HSP90 chaperone/DNA topoisomerase II/histidine kinase"/>
    <property type="match status" value="1"/>
</dbReference>
<dbReference type="InterPro" id="IPR003018">
    <property type="entry name" value="GAF"/>
</dbReference>
<accession>A0A2W4XGL9</accession>
<keyword evidence="3" id="KW-0418">Kinase</keyword>
<dbReference type="Gene3D" id="3.30.450.40">
    <property type="match status" value="4"/>
</dbReference>
<evidence type="ECO:0000259" key="2">
    <source>
        <dbReference type="SMART" id="SM00065"/>
    </source>
</evidence>
<dbReference type="SMART" id="SM00065">
    <property type="entry name" value="GAF"/>
    <property type="match status" value="4"/>
</dbReference>
<evidence type="ECO:0000256" key="1">
    <source>
        <dbReference type="SAM" id="MobiDB-lite"/>
    </source>
</evidence>
<dbReference type="AlphaFoldDB" id="A0A2W4XGL9"/>
<dbReference type="GO" id="GO:0016301">
    <property type="term" value="F:kinase activity"/>
    <property type="evidence" value="ECO:0007669"/>
    <property type="project" value="UniProtKB-KW"/>
</dbReference>
<dbReference type="Pfam" id="PF01590">
    <property type="entry name" value="GAF"/>
    <property type="match status" value="2"/>
</dbReference>
<sequence length="935" mass="104728">MVKPTVRKLNHKPERRADRRVSSELSKQDLSQVLPAIWEAETLDKSIQEALEAIRAEFGYTLLWMGLYDRFTHQLTTRGVIANGPRRFSHTSLALHPGDLLEQVVVQQQPMVVADIRDESRAGAWARIAQAFELQGTVILPIQRRGICFGLMLLGSRRWGIEPGILENSTLLAINNALAEAIHQNALEDQRQQTKQPAKPLLSLLNSLNSLSGLDDRLKAVADETQLFVETPVSVYWLEPRGRSFWCRVGKLQGKPNSAVPVNEMQALYQSFCAGEIVSIGEAEGSLKASMANRLMQHLAVQSLMAAPIMYQGELQGFMTIEGASPRIWSSTEKDYVQGIAHLISLAMPVSEMDAALSKVKSDHLLSAGVTRSIHSDRDWQHVLELCVEQLAARIGSDQLIVLSLNPDRGGFDLCYRTGSSNSSSIERSEPWLPLETVDEQMLRRAHSPVSVENLANELKFGSWRSHFQAMGVKSMLVSNTSAGQTPEGIVIVTDKIERRWSQAERELVQTLSSQIGLILHQWQLQRQTDQQAQLHEAFQWGMRSLQRLTKLEVLDQSATRHIAQLLHVPLVAIITWDNGAAFAQASHVLLQNNRFKVDANRQISLEADAVINWAASTEGLLTLRLEDLPADGQQWISGPAGTQILAMALRTAPEHEPNAVIVLADNANRQWSDEQTTLLAIMVNQLAWCRRHLKLTTAMLSHQQQLTQLNWYKQHQIEDLNAGFKECLKQINLQPTVGAKADNPRQQLLGQKMNTLSERLSLVTYHERWALKTFCRSTPLVSLLKRATARANPLIQERQLWSKVHCESNLTLSGDITKIEFVLYELIAKSCARSPVGDRVDIWCRPIDEQWLEISITDEGSVLPAVLQELTQGRPIDLLSPSSLQQPENSHLWVCQSLMQQLGGEFTLSQMEDGRTLSRIVLPLAQTDSSLLKV</sequence>
<feature type="domain" description="GAF" evidence="2">
    <location>
        <begin position="379"/>
        <end position="530"/>
    </location>
</feature>
<dbReference type="Gene3D" id="3.30.565.10">
    <property type="entry name" value="Histidine kinase-like ATPase, C-terminal domain"/>
    <property type="match status" value="1"/>
</dbReference>
<feature type="compositionally biased region" description="Basic residues" evidence="1">
    <location>
        <begin position="1"/>
        <end position="10"/>
    </location>
</feature>
<gene>
    <name evidence="3" type="ORF">DCF15_10755</name>
</gene>
<dbReference type="SUPFAM" id="SSF55781">
    <property type="entry name" value="GAF domain-like"/>
    <property type="match status" value="4"/>
</dbReference>
<evidence type="ECO:0000313" key="4">
    <source>
        <dbReference type="Proteomes" id="UP000249794"/>
    </source>
</evidence>
<name>A0A2W4XGL9_9CYAN</name>
<reference evidence="4" key="1">
    <citation type="submission" date="2018-04" db="EMBL/GenBank/DDBJ databases">
        <authorList>
            <person name="Cornet L."/>
        </authorList>
    </citation>
    <scope>NUCLEOTIDE SEQUENCE [LARGE SCALE GENOMIC DNA]</scope>
</reference>
<organism evidence="3 4">
    <name type="scientific">Phormidesmis priestleyi</name>
    <dbReference type="NCBI Taxonomy" id="268141"/>
    <lineage>
        <taxon>Bacteria</taxon>
        <taxon>Bacillati</taxon>
        <taxon>Cyanobacteriota</taxon>
        <taxon>Cyanophyceae</taxon>
        <taxon>Leptolyngbyales</taxon>
        <taxon>Leptolyngbyaceae</taxon>
        <taxon>Phormidesmis</taxon>
    </lineage>
</organism>
<dbReference type="EMBL" id="QBMP01000099">
    <property type="protein sequence ID" value="PZO55302.1"/>
    <property type="molecule type" value="Genomic_DNA"/>
</dbReference>
<comment type="caution">
    <text evidence="3">The sequence shown here is derived from an EMBL/GenBank/DDBJ whole genome shotgun (WGS) entry which is preliminary data.</text>
</comment>
<evidence type="ECO:0000313" key="3">
    <source>
        <dbReference type="EMBL" id="PZO55302.1"/>
    </source>
</evidence>
<protein>
    <submittedName>
        <fullName evidence="3">Histidine kinase</fullName>
    </submittedName>
</protein>
<dbReference type="InterPro" id="IPR029016">
    <property type="entry name" value="GAF-like_dom_sf"/>
</dbReference>
<reference evidence="3 4" key="2">
    <citation type="submission" date="2018-06" db="EMBL/GenBank/DDBJ databases">
        <title>Metagenomic assembly of (sub)arctic Cyanobacteria and their associated microbiome from non-axenic cultures.</title>
        <authorList>
            <person name="Baurain D."/>
        </authorList>
    </citation>
    <scope>NUCLEOTIDE SEQUENCE [LARGE SCALE GENOMIC DNA]</scope>
    <source>
        <strain evidence="3">ULC027bin1</strain>
    </source>
</reference>
<proteinExistence type="predicted"/>
<feature type="domain" description="GAF" evidence="2">
    <location>
        <begin position="551"/>
        <end position="701"/>
    </location>
</feature>
<feature type="region of interest" description="Disordered" evidence="1">
    <location>
        <begin position="1"/>
        <end position="22"/>
    </location>
</feature>
<dbReference type="Proteomes" id="UP000249794">
    <property type="component" value="Unassembled WGS sequence"/>
</dbReference>